<evidence type="ECO:0000313" key="7">
    <source>
        <dbReference type="Proteomes" id="UP000557307"/>
    </source>
</evidence>
<dbReference type="AlphaFoldDB" id="A0A840TUD9"/>
<accession>A0A840TUD9</accession>
<organism evidence="6 7">
    <name type="scientific">Rhabdobacter roseus</name>
    <dbReference type="NCBI Taxonomy" id="1655419"/>
    <lineage>
        <taxon>Bacteria</taxon>
        <taxon>Pseudomonadati</taxon>
        <taxon>Bacteroidota</taxon>
        <taxon>Cytophagia</taxon>
        <taxon>Cytophagales</taxon>
        <taxon>Cytophagaceae</taxon>
        <taxon>Rhabdobacter</taxon>
    </lineage>
</organism>
<name>A0A840TUD9_9BACT</name>
<feature type="domain" description="Multidrug resistance protein MdtA-like barrel-sandwich hybrid" evidence="3">
    <location>
        <begin position="57"/>
        <end position="177"/>
    </location>
</feature>
<proteinExistence type="inferred from homology"/>
<comment type="subcellular location">
    <subcellularLocation>
        <location evidence="1">Cell envelope</location>
    </subcellularLocation>
</comment>
<keyword evidence="7" id="KW-1185">Reference proteome</keyword>
<sequence>MRYFHMLLCLAAVCITSCTHDEHQEQEQTKYLVSSPIKKDTLIFHDYVCQIRAIQHIELRALEKGYLQKIYVDEGQFIKKGQLMFQIMPVIYQAEKQIANAEASFAEIEFQNTKSLADSNIVSKNELALSKAKLDKAKAELELAQAHLGFTEIRAPFDGIVGRFNDVRLGSLVDEGELLTTLSDNNRMWVYFNVPEAEYLDYITRAKSNDPLKVKLRIANNQLFGQEGVVETIEADFNNETGNIAFRATFQNPQGVLRHGETGNILMPVKLNDALLIPQKATFEVLDKKYVYVVDTSNVIRSRQITVGAEIPHIYQVSEGLLVTDKILIEGLRKVKNNQEIKYEFHPQQKILAELHQLHAE</sequence>
<dbReference type="InterPro" id="IPR058627">
    <property type="entry name" value="MdtA-like_C"/>
</dbReference>
<dbReference type="GO" id="GO:0022857">
    <property type="term" value="F:transmembrane transporter activity"/>
    <property type="evidence" value="ECO:0007669"/>
    <property type="project" value="InterPro"/>
</dbReference>
<dbReference type="GO" id="GO:0030313">
    <property type="term" value="C:cell envelope"/>
    <property type="evidence" value="ECO:0007669"/>
    <property type="project" value="UniProtKB-SubCell"/>
</dbReference>
<reference evidence="6 7" key="1">
    <citation type="submission" date="2020-08" db="EMBL/GenBank/DDBJ databases">
        <title>Genomic Encyclopedia of Type Strains, Phase IV (KMG-IV): sequencing the most valuable type-strain genomes for metagenomic binning, comparative biology and taxonomic classification.</title>
        <authorList>
            <person name="Goeker M."/>
        </authorList>
    </citation>
    <scope>NUCLEOTIDE SEQUENCE [LARGE SCALE GENOMIC DNA]</scope>
    <source>
        <strain evidence="6 7">DSM 105074</strain>
    </source>
</reference>
<dbReference type="Gene3D" id="2.40.30.170">
    <property type="match status" value="1"/>
</dbReference>
<evidence type="ECO:0000259" key="4">
    <source>
        <dbReference type="Pfam" id="PF25944"/>
    </source>
</evidence>
<dbReference type="Gene3D" id="2.40.50.100">
    <property type="match status" value="1"/>
</dbReference>
<dbReference type="PANTHER" id="PTHR30158:SF23">
    <property type="entry name" value="MULTIDRUG RESISTANCE PROTEIN MEXA"/>
    <property type="match status" value="1"/>
</dbReference>
<gene>
    <name evidence="6" type="ORF">HNQ92_004686</name>
</gene>
<dbReference type="InterPro" id="IPR006143">
    <property type="entry name" value="RND_pump_MFP"/>
</dbReference>
<dbReference type="Pfam" id="PF25917">
    <property type="entry name" value="BSH_RND"/>
    <property type="match status" value="1"/>
</dbReference>
<evidence type="ECO:0000256" key="1">
    <source>
        <dbReference type="ARBA" id="ARBA00004196"/>
    </source>
</evidence>
<comment type="similarity">
    <text evidence="2">Belongs to the membrane fusion protein (MFP) (TC 8.A.1) family.</text>
</comment>
<evidence type="ECO:0000259" key="5">
    <source>
        <dbReference type="Pfam" id="PF25967"/>
    </source>
</evidence>
<dbReference type="PANTHER" id="PTHR30158">
    <property type="entry name" value="ACRA/E-RELATED COMPONENT OF DRUG EFFLUX TRANSPORTER"/>
    <property type="match status" value="1"/>
</dbReference>
<dbReference type="Pfam" id="PF25944">
    <property type="entry name" value="Beta-barrel_RND"/>
    <property type="match status" value="1"/>
</dbReference>
<protein>
    <submittedName>
        <fullName evidence="6">Membrane fusion protein (Multidrug efflux system)</fullName>
    </submittedName>
</protein>
<evidence type="ECO:0000256" key="2">
    <source>
        <dbReference type="ARBA" id="ARBA00009477"/>
    </source>
</evidence>
<dbReference type="GO" id="GO:0046677">
    <property type="term" value="P:response to antibiotic"/>
    <property type="evidence" value="ECO:0007669"/>
    <property type="project" value="TreeGrafter"/>
</dbReference>
<feature type="domain" description="Multidrug resistance protein MdtA-like beta-barrel" evidence="4">
    <location>
        <begin position="188"/>
        <end position="269"/>
    </location>
</feature>
<dbReference type="Proteomes" id="UP000557307">
    <property type="component" value="Unassembled WGS sequence"/>
</dbReference>
<dbReference type="Gene3D" id="2.40.420.20">
    <property type="match status" value="1"/>
</dbReference>
<dbReference type="SUPFAM" id="SSF111369">
    <property type="entry name" value="HlyD-like secretion proteins"/>
    <property type="match status" value="1"/>
</dbReference>
<evidence type="ECO:0000313" key="6">
    <source>
        <dbReference type="EMBL" id="MBB5286525.1"/>
    </source>
</evidence>
<evidence type="ECO:0000259" key="3">
    <source>
        <dbReference type="Pfam" id="PF25917"/>
    </source>
</evidence>
<dbReference type="InterPro" id="IPR058626">
    <property type="entry name" value="MdtA-like_b-barrel"/>
</dbReference>
<dbReference type="GO" id="GO:0005886">
    <property type="term" value="C:plasma membrane"/>
    <property type="evidence" value="ECO:0007669"/>
    <property type="project" value="TreeGrafter"/>
</dbReference>
<dbReference type="EMBL" id="JACHGF010000010">
    <property type="protein sequence ID" value="MBB5286525.1"/>
    <property type="molecule type" value="Genomic_DNA"/>
</dbReference>
<dbReference type="Gene3D" id="1.10.287.470">
    <property type="entry name" value="Helix hairpin bin"/>
    <property type="match status" value="1"/>
</dbReference>
<dbReference type="NCBIfam" id="TIGR01730">
    <property type="entry name" value="RND_mfp"/>
    <property type="match status" value="1"/>
</dbReference>
<dbReference type="RefSeq" id="WP_184177766.1">
    <property type="nucleotide sequence ID" value="NZ_JACHGF010000010.1"/>
</dbReference>
<dbReference type="InterPro" id="IPR058625">
    <property type="entry name" value="MdtA-like_BSH"/>
</dbReference>
<comment type="caution">
    <text evidence="6">The sequence shown here is derived from an EMBL/GenBank/DDBJ whole genome shotgun (WGS) entry which is preliminary data.</text>
</comment>
<feature type="domain" description="Multidrug resistance protein MdtA-like C-terminal permuted SH3" evidence="5">
    <location>
        <begin position="273"/>
        <end position="333"/>
    </location>
</feature>
<dbReference type="Pfam" id="PF25967">
    <property type="entry name" value="RND-MFP_C"/>
    <property type="match status" value="1"/>
</dbReference>